<proteinExistence type="predicted"/>
<dbReference type="EnsemblPlants" id="OPUNC05G21820.1">
    <property type="protein sequence ID" value="OPUNC05G21820.1"/>
    <property type="gene ID" value="OPUNC05G21820"/>
</dbReference>
<organism evidence="1">
    <name type="scientific">Oryza punctata</name>
    <name type="common">Red rice</name>
    <dbReference type="NCBI Taxonomy" id="4537"/>
    <lineage>
        <taxon>Eukaryota</taxon>
        <taxon>Viridiplantae</taxon>
        <taxon>Streptophyta</taxon>
        <taxon>Embryophyta</taxon>
        <taxon>Tracheophyta</taxon>
        <taxon>Spermatophyta</taxon>
        <taxon>Magnoliopsida</taxon>
        <taxon>Liliopsida</taxon>
        <taxon>Poales</taxon>
        <taxon>Poaceae</taxon>
        <taxon>BOP clade</taxon>
        <taxon>Oryzoideae</taxon>
        <taxon>Oryzeae</taxon>
        <taxon>Oryzinae</taxon>
        <taxon>Oryza</taxon>
    </lineage>
</organism>
<protein>
    <recommendedName>
        <fullName evidence="3">DUF1618 domain-containing protein</fullName>
    </recommendedName>
</protein>
<sequence length="297" mass="33782">MAPKVIITDVDLVLLRVPVDRHAKYDPSFSDYFIHRVHSSHSESTELYCLPRPGDDRPFGDDNIAILSCCGGNNDDDDGGDGYAVAALEPWFDVKFRLRLYRSSTPNGKKVDEPLRETGNWPLFLNRCPYYCRDIVVNQSRDTIKHVEMEFTMVDSCQDARCSCSYYEWVARQQYRDPQINCLASDAGRSTHGACLCTVTSKHTDTVLHSFTRKIDTYKGKAPMPVESLHTAYPTLSIADDDDVVYLLSKGTRRGSVKMVFTLNMRTRLLKGLVKLHSMSHLGFMRLLPFHRDLQTS</sequence>
<evidence type="ECO:0000313" key="1">
    <source>
        <dbReference type="EnsemblPlants" id="OPUNC05G21820.1"/>
    </source>
</evidence>
<dbReference type="AlphaFoldDB" id="A0A0E0L564"/>
<dbReference type="Gramene" id="OPUNC05G21820.1">
    <property type="protein sequence ID" value="OPUNC05G21820.1"/>
    <property type="gene ID" value="OPUNC05G21820"/>
</dbReference>
<dbReference type="HOGENOM" id="CLU_938067_0_0_1"/>
<dbReference type="PANTHER" id="PTHR33074">
    <property type="entry name" value="EXPRESSED PROTEIN-RELATED"/>
    <property type="match status" value="1"/>
</dbReference>
<reference evidence="1" key="1">
    <citation type="submission" date="2015-04" db="UniProtKB">
        <authorList>
            <consortium name="EnsemblPlants"/>
        </authorList>
    </citation>
    <scope>IDENTIFICATION</scope>
</reference>
<reference evidence="1" key="2">
    <citation type="submission" date="2018-05" db="EMBL/GenBank/DDBJ databases">
        <title>OpunRS2 (Oryza punctata Reference Sequence Version 2).</title>
        <authorList>
            <person name="Zhang J."/>
            <person name="Kudrna D."/>
            <person name="Lee S."/>
            <person name="Talag J."/>
            <person name="Welchert J."/>
            <person name="Wing R.A."/>
        </authorList>
    </citation>
    <scope>NUCLEOTIDE SEQUENCE [LARGE SCALE GENOMIC DNA]</scope>
</reference>
<name>A0A0E0L564_ORYPU</name>
<dbReference type="Proteomes" id="UP000026962">
    <property type="component" value="Chromosome 5"/>
</dbReference>
<evidence type="ECO:0000313" key="2">
    <source>
        <dbReference type="Proteomes" id="UP000026962"/>
    </source>
</evidence>
<accession>A0A0E0L564</accession>
<evidence type="ECO:0008006" key="3">
    <source>
        <dbReference type="Google" id="ProtNLM"/>
    </source>
</evidence>
<keyword evidence="2" id="KW-1185">Reference proteome</keyword>